<feature type="domain" description="Glycoside hydrolase family 31 TIM barrel" evidence="3">
    <location>
        <begin position="278"/>
        <end position="590"/>
    </location>
</feature>
<organism evidence="6 7">
    <name type="scientific">Halalkalicoccus paucihalophilus</name>
    <dbReference type="NCBI Taxonomy" id="1008153"/>
    <lineage>
        <taxon>Archaea</taxon>
        <taxon>Methanobacteriati</taxon>
        <taxon>Methanobacteriota</taxon>
        <taxon>Stenosarchaea group</taxon>
        <taxon>Halobacteria</taxon>
        <taxon>Halobacteriales</taxon>
        <taxon>Halococcaceae</taxon>
        <taxon>Halalkalicoccus</taxon>
    </lineage>
</organism>
<dbReference type="InterPro" id="IPR025887">
    <property type="entry name" value="Glyco_hydro_31_N_dom"/>
</dbReference>
<dbReference type="InterPro" id="IPR051816">
    <property type="entry name" value="Glycosyl_Hydrolase_31"/>
</dbReference>
<dbReference type="PANTHER" id="PTHR43863:SF2">
    <property type="entry name" value="MALTASE-GLUCOAMYLASE"/>
    <property type="match status" value="1"/>
</dbReference>
<dbReference type="RefSeq" id="WP_084383827.1">
    <property type="nucleotide sequence ID" value="NZ_LTAZ01000013.1"/>
</dbReference>
<feature type="domain" description="Glycoside hydrolase family 31 N-terminal" evidence="4">
    <location>
        <begin position="50"/>
        <end position="234"/>
    </location>
</feature>
<dbReference type="Gene3D" id="2.60.40.1760">
    <property type="entry name" value="glycosyl hydrolase (family 31)"/>
    <property type="match status" value="1"/>
</dbReference>
<proteinExistence type="inferred from homology"/>
<dbReference type="SUPFAM" id="SSF51445">
    <property type="entry name" value="(Trans)glycosidases"/>
    <property type="match status" value="1"/>
</dbReference>
<evidence type="ECO:0000313" key="6">
    <source>
        <dbReference type="EMBL" id="KYH24414.1"/>
    </source>
</evidence>
<dbReference type="InterPro" id="IPR011013">
    <property type="entry name" value="Gal_mutarotase_sf_dom"/>
</dbReference>
<dbReference type="GO" id="GO:0061634">
    <property type="term" value="F:alpha-D-xyloside xylohydrolase"/>
    <property type="evidence" value="ECO:0007669"/>
    <property type="project" value="UniProtKB-EC"/>
</dbReference>
<dbReference type="PATRIC" id="fig|1008153.3.peg.3576"/>
<name>A0A151A9Y9_9EURY</name>
<reference evidence="6 7" key="1">
    <citation type="submission" date="2016-02" db="EMBL/GenBank/DDBJ databases">
        <title>Genome sequence of Halalkalicoccus paucihalophilus DSM 24557.</title>
        <authorList>
            <person name="Poehlein A."/>
            <person name="Daniel R."/>
        </authorList>
    </citation>
    <scope>NUCLEOTIDE SEQUENCE [LARGE SCALE GENOMIC DNA]</scope>
    <source>
        <strain evidence="6 7">DSM 24557</strain>
    </source>
</reference>
<dbReference type="Gene3D" id="2.60.40.1180">
    <property type="entry name" value="Golgi alpha-mannosidase II"/>
    <property type="match status" value="1"/>
</dbReference>
<dbReference type="Pfam" id="PF21365">
    <property type="entry name" value="Glyco_hydro_31_3rd"/>
    <property type="match status" value="1"/>
</dbReference>
<protein>
    <submittedName>
        <fullName evidence="6">Alpha-xylosidase</fullName>
        <ecNumber evidence="6">3.2.1.177</ecNumber>
    </submittedName>
</protein>
<evidence type="ECO:0000256" key="1">
    <source>
        <dbReference type="ARBA" id="ARBA00007806"/>
    </source>
</evidence>
<dbReference type="CDD" id="cd06593">
    <property type="entry name" value="GH31_xylosidase_YicI"/>
    <property type="match status" value="1"/>
</dbReference>
<dbReference type="Gene3D" id="3.20.20.80">
    <property type="entry name" value="Glycosidases"/>
    <property type="match status" value="1"/>
</dbReference>
<evidence type="ECO:0000259" key="4">
    <source>
        <dbReference type="Pfam" id="PF13802"/>
    </source>
</evidence>
<dbReference type="EMBL" id="LTAZ01000013">
    <property type="protein sequence ID" value="KYH24414.1"/>
    <property type="molecule type" value="Genomic_DNA"/>
</dbReference>
<evidence type="ECO:0000256" key="2">
    <source>
        <dbReference type="RuleBase" id="RU361185"/>
    </source>
</evidence>
<evidence type="ECO:0000259" key="3">
    <source>
        <dbReference type="Pfam" id="PF01055"/>
    </source>
</evidence>
<dbReference type="Pfam" id="PF13802">
    <property type="entry name" value="Gal_mutarotas_2"/>
    <property type="match status" value="1"/>
</dbReference>
<accession>A0A151A9Y9</accession>
<dbReference type="CDD" id="cd14752">
    <property type="entry name" value="GH31_N"/>
    <property type="match status" value="1"/>
</dbReference>
<evidence type="ECO:0000259" key="5">
    <source>
        <dbReference type="Pfam" id="PF21365"/>
    </source>
</evidence>
<dbReference type="EC" id="3.2.1.177" evidence="6"/>
<keyword evidence="2 6" id="KW-0326">Glycosidase</keyword>
<dbReference type="Proteomes" id="UP000075321">
    <property type="component" value="Unassembled WGS sequence"/>
</dbReference>
<dbReference type="InterPro" id="IPR000322">
    <property type="entry name" value="Glyco_hydro_31_TIM"/>
</dbReference>
<dbReference type="SUPFAM" id="SSF51011">
    <property type="entry name" value="Glycosyl hydrolase domain"/>
    <property type="match status" value="1"/>
</dbReference>
<keyword evidence="2 6" id="KW-0378">Hydrolase</keyword>
<comment type="caution">
    <text evidence="6">The sequence shown here is derived from an EMBL/GenBank/DDBJ whole genome shotgun (WGS) entry which is preliminary data.</text>
</comment>
<sequence length="800" mass="90050">MQRTTVVGVADYAYTSDSVTLDCCIDDEFTATDWKYRENANEGAGGRTVPVTLEFYNPSTFRFEFRANPEVGATETLNDLNEAAIRDDIELDVTETNGELRVETSALRVVIGLEEWSFAVTEPDGTILFEEQREDIDVHGDLRVEPLGFSEVVDDAGPDKVATTGTALDLAPDEGVYGLGEKFVEFNKRGREITSWTVEPYGTETENSYKNVPFHLSTRGYGLLVDTTNKVEYDLGKTTTASATINVHDDTFAFVFFCDPSFKEILQEYTVMSGRVDMPPKWSFGVWMSRLGYESREHLEEITAELRDREIPCDVVHLDPFWMRDFRSCDLEWDTNQFPDPEGMIEKLREEGFHLSLWEHPYVPVGSTAFEEGREGGYFVTDGTGSPYVMDNLCQGDYRGAIVDFTHPDAVEWWKDKHRRLVEMGVDVFKTDYGEGIPADAAFANGLTGKPMHNFYPFLYNEAVYEAIADVNGRDEALVWGRSAWIGNQRFPMYWGGDAQTSFSGMASALRGGLSLSLSGFPFWSHDIGGFRGTPSEEVYVRWSQFGLLSSHARCHGTTPREPWAFGEEAVRIFKKFARLRYRLLSYLYSYAAAARETGLPVVRPLVLEYQNDPSVSDVDLQYLLGEELLVAPVFDESGRVDIYLPDGDDWADYWTGERYDGGQTLRREVPLDQMPLFVRAESVLPLHESSQTVEEGTPDEVTLRVTPAARGDTQTSFDFYDEDCDEFVDVGCSILEGEIDISIDSGERTQIFQVKIVDVERVPDAVRTNGANCEHVDGAPGEGKWSYDAEAETVHVNPR</sequence>
<dbReference type="SUPFAM" id="SSF74650">
    <property type="entry name" value="Galactose mutarotase-like"/>
    <property type="match status" value="1"/>
</dbReference>
<keyword evidence="7" id="KW-1185">Reference proteome</keyword>
<dbReference type="Pfam" id="PF01055">
    <property type="entry name" value="Glyco_hydro_31_2nd"/>
    <property type="match status" value="1"/>
</dbReference>
<gene>
    <name evidence="6" type="primary">xylS</name>
    <name evidence="6" type="ORF">HAPAU_33970</name>
</gene>
<dbReference type="GO" id="GO:0030246">
    <property type="term" value="F:carbohydrate binding"/>
    <property type="evidence" value="ECO:0007669"/>
    <property type="project" value="InterPro"/>
</dbReference>
<dbReference type="InterPro" id="IPR017853">
    <property type="entry name" value="GH"/>
</dbReference>
<comment type="similarity">
    <text evidence="1 2">Belongs to the glycosyl hydrolase 31 family.</text>
</comment>
<dbReference type="PANTHER" id="PTHR43863">
    <property type="entry name" value="HYDROLASE, PUTATIVE (AFU_ORTHOLOGUE AFUA_1G03140)-RELATED"/>
    <property type="match status" value="1"/>
</dbReference>
<dbReference type="GO" id="GO:0005975">
    <property type="term" value="P:carbohydrate metabolic process"/>
    <property type="evidence" value="ECO:0007669"/>
    <property type="project" value="InterPro"/>
</dbReference>
<dbReference type="InterPro" id="IPR048395">
    <property type="entry name" value="Glyco_hydro_31_C"/>
</dbReference>
<evidence type="ECO:0000313" key="7">
    <source>
        <dbReference type="Proteomes" id="UP000075321"/>
    </source>
</evidence>
<dbReference type="AlphaFoldDB" id="A0A151A9Y9"/>
<dbReference type="OrthoDB" id="27033at2157"/>
<dbReference type="NCBIfam" id="NF007940">
    <property type="entry name" value="PRK10658.1"/>
    <property type="match status" value="1"/>
</dbReference>
<dbReference type="InterPro" id="IPR013780">
    <property type="entry name" value="Glyco_hydro_b"/>
</dbReference>
<feature type="domain" description="Glycosyl hydrolase family 31 C-terminal" evidence="5">
    <location>
        <begin position="599"/>
        <end position="685"/>
    </location>
</feature>